<accession>A0A2H3AUD2</accession>
<reference evidence="2" key="1">
    <citation type="journal article" date="2017" name="Nat. Ecol. Evol.">
        <title>Genome expansion and lineage-specific genetic innovations in the forest pathogenic fungi Armillaria.</title>
        <authorList>
            <person name="Sipos G."/>
            <person name="Prasanna A.N."/>
            <person name="Walter M.C."/>
            <person name="O'Connor E."/>
            <person name="Balint B."/>
            <person name="Krizsan K."/>
            <person name="Kiss B."/>
            <person name="Hess J."/>
            <person name="Varga T."/>
            <person name="Slot J."/>
            <person name="Riley R."/>
            <person name="Boka B."/>
            <person name="Rigling D."/>
            <person name="Barry K."/>
            <person name="Lee J."/>
            <person name="Mihaltcheva S."/>
            <person name="LaButti K."/>
            <person name="Lipzen A."/>
            <person name="Waldron R."/>
            <person name="Moloney N.M."/>
            <person name="Sperisen C."/>
            <person name="Kredics L."/>
            <person name="Vagvoelgyi C."/>
            <person name="Patrignani A."/>
            <person name="Fitzpatrick D."/>
            <person name="Nagy I."/>
            <person name="Doyle S."/>
            <person name="Anderson J.B."/>
            <person name="Grigoriev I.V."/>
            <person name="Gueldener U."/>
            <person name="Muensterkoetter M."/>
            <person name="Nagy L.G."/>
        </authorList>
    </citation>
    <scope>NUCLEOTIDE SEQUENCE [LARGE SCALE GENOMIC DNA]</scope>
    <source>
        <strain evidence="2">28-4</strain>
    </source>
</reference>
<dbReference type="Proteomes" id="UP000218334">
    <property type="component" value="Unassembled WGS sequence"/>
</dbReference>
<evidence type="ECO:0000313" key="1">
    <source>
        <dbReference type="EMBL" id="PBK60334.1"/>
    </source>
</evidence>
<proteinExistence type="predicted"/>
<gene>
    <name evidence="1" type="ORF">ARMSODRAFT_1026618</name>
</gene>
<evidence type="ECO:0000313" key="2">
    <source>
        <dbReference type="Proteomes" id="UP000218334"/>
    </source>
</evidence>
<sequence length="53" mass="5871">MEQAYPFHLINPLVEEIVTEVIEREAEPVLVALRAACEAVSTQSVYIAHYAGV</sequence>
<dbReference type="STRING" id="1076256.A0A2H3AUD2"/>
<protein>
    <submittedName>
        <fullName evidence="1">Uncharacterized protein</fullName>
    </submittedName>
</protein>
<name>A0A2H3AUD2_9AGAR</name>
<dbReference type="EMBL" id="KZ293488">
    <property type="protein sequence ID" value="PBK60334.1"/>
    <property type="molecule type" value="Genomic_DNA"/>
</dbReference>
<organism evidence="1 2">
    <name type="scientific">Armillaria solidipes</name>
    <dbReference type="NCBI Taxonomy" id="1076256"/>
    <lineage>
        <taxon>Eukaryota</taxon>
        <taxon>Fungi</taxon>
        <taxon>Dikarya</taxon>
        <taxon>Basidiomycota</taxon>
        <taxon>Agaricomycotina</taxon>
        <taxon>Agaricomycetes</taxon>
        <taxon>Agaricomycetidae</taxon>
        <taxon>Agaricales</taxon>
        <taxon>Marasmiineae</taxon>
        <taxon>Physalacriaceae</taxon>
        <taxon>Armillaria</taxon>
    </lineage>
</organism>
<dbReference type="AlphaFoldDB" id="A0A2H3AUD2"/>
<keyword evidence="2" id="KW-1185">Reference proteome</keyword>